<dbReference type="KEGG" id="brb:EH207_14930"/>
<evidence type="ECO:0000313" key="3">
    <source>
        <dbReference type="Proteomes" id="UP000299580"/>
    </source>
</evidence>
<dbReference type="Proteomes" id="UP000299580">
    <property type="component" value="Chromosome"/>
</dbReference>
<organism evidence="2 3">
    <name type="scientific">Brenneria rubrifaciens</name>
    <dbReference type="NCBI Taxonomy" id="55213"/>
    <lineage>
        <taxon>Bacteria</taxon>
        <taxon>Pseudomonadati</taxon>
        <taxon>Pseudomonadota</taxon>
        <taxon>Gammaproteobacteria</taxon>
        <taxon>Enterobacterales</taxon>
        <taxon>Pectobacteriaceae</taxon>
        <taxon>Brenneria</taxon>
    </lineage>
</organism>
<accession>A0A4P8QT40</accession>
<feature type="domain" description="Glycosyl transferase family 28 C-terminal" evidence="1">
    <location>
        <begin position="233"/>
        <end position="335"/>
    </location>
</feature>
<sequence length="379" mass="42099">MGLGHVRRNMLLAQAVANIWSDAAILLTTGVREAGQFPLPKGADVVTLPTYLKTADGRYLPRTLGKDINHLVTLRSNILHAAINAFEPDIVVVDNVPRGAMSELDSILPVLAAKGTDVVLGLRDIIDHPEVVQRQWAKLGNAAAIRNYFTQVWIYGDANFYDLPRQYGFDAELTKKITFVGYLDAAKRRRKTVSAERPCQLDAPYVLCMVGGGQDGFALAKAFVHAQLPAGRHGVLITGSMMPDEERGQLHHWVRQRDDMTMAEFVAEPLELIRQAERIVSMGGYNTVTEILALQKTALIIPRVSPRQEQWIRATKLAEHNLVTCLAPEQLSPAFIQHWLAQPQTFANPREVLDFQGLEHVATQVDGVLRNKIRNGVLI</sequence>
<dbReference type="SUPFAM" id="SSF53756">
    <property type="entry name" value="UDP-Glycosyltransferase/glycogen phosphorylase"/>
    <property type="match status" value="1"/>
</dbReference>
<dbReference type="EMBL" id="CP034035">
    <property type="protein sequence ID" value="QCR10391.1"/>
    <property type="molecule type" value="Genomic_DNA"/>
</dbReference>
<dbReference type="InterPro" id="IPR007235">
    <property type="entry name" value="Glyco_trans_28_C"/>
</dbReference>
<protein>
    <submittedName>
        <fullName evidence="2">Glycosyl transferase family 28</fullName>
    </submittedName>
</protein>
<dbReference type="PANTHER" id="PTHR21015:SF28">
    <property type="entry name" value="SLL1722 PROTEIN"/>
    <property type="match status" value="1"/>
</dbReference>
<dbReference type="Gene3D" id="3.40.50.2000">
    <property type="entry name" value="Glycogen Phosphorylase B"/>
    <property type="match status" value="1"/>
</dbReference>
<keyword evidence="3" id="KW-1185">Reference proteome</keyword>
<name>A0A4P8QT40_9GAMM</name>
<dbReference type="OrthoDB" id="9802126at2"/>
<keyword evidence="2" id="KW-0808">Transferase</keyword>
<reference evidence="2 3" key="1">
    <citation type="submission" date="2018-11" db="EMBL/GenBank/DDBJ databases">
        <title>Genome sequences of Brenneria nigrifluens and Brenneria rubrifaciens.</title>
        <authorList>
            <person name="Poret-Peterson A.T."/>
            <person name="McClean A.E."/>
            <person name="Kluepfel D.A."/>
        </authorList>
    </citation>
    <scope>NUCLEOTIDE SEQUENCE [LARGE SCALE GENOMIC DNA]</scope>
    <source>
        <strain evidence="2 3">6D370</strain>
    </source>
</reference>
<proteinExistence type="predicted"/>
<dbReference type="AlphaFoldDB" id="A0A4P8QT40"/>
<dbReference type="GO" id="GO:0016758">
    <property type="term" value="F:hexosyltransferase activity"/>
    <property type="evidence" value="ECO:0007669"/>
    <property type="project" value="InterPro"/>
</dbReference>
<evidence type="ECO:0000259" key="1">
    <source>
        <dbReference type="Pfam" id="PF04101"/>
    </source>
</evidence>
<dbReference type="PANTHER" id="PTHR21015">
    <property type="entry name" value="UDP-N-ACETYLGLUCOSAMINE--N-ACETYLMURAMYL-(PENTAPEPTIDE) PYROPHOSPHORYL-UNDECAPRENOL N-ACETYLGLUCOSAMINE TRANSFERASE 1"/>
    <property type="match status" value="1"/>
</dbReference>
<evidence type="ECO:0000313" key="2">
    <source>
        <dbReference type="EMBL" id="QCR10391.1"/>
    </source>
</evidence>
<gene>
    <name evidence="2" type="ORF">EH207_14930</name>
</gene>
<dbReference type="Pfam" id="PF04101">
    <property type="entry name" value="Glyco_tran_28_C"/>
    <property type="match status" value="1"/>
</dbReference>